<name>A0ABV4H0T9_9ACTN</name>
<organism evidence="1 2">
    <name type="scientific">Kineococcus halophytocola</name>
    <dbReference type="NCBI Taxonomy" id="3234027"/>
    <lineage>
        <taxon>Bacteria</taxon>
        <taxon>Bacillati</taxon>
        <taxon>Actinomycetota</taxon>
        <taxon>Actinomycetes</taxon>
        <taxon>Kineosporiales</taxon>
        <taxon>Kineosporiaceae</taxon>
        <taxon>Kineococcus</taxon>
    </lineage>
</organism>
<dbReference type="Proteomes" id="UP001565927">
    <property type="component" value="Unassembled WGS sequence"/>
</dbReference>
<gene>
    <name evidence="1" type="ORF">AB2L27_06695</name>
</gene>
<keyword evidence="2" id="KW-1185">Reference proteome</keyword>
<dbReference type="Gene3D" id="3.40.630.30">
    <property type="match status" value="1"/>
</dbReference>
<dbReference type="InterPro" id="IPR016181">
    <property type="entry name" value="Acyl_CoA_acyltransferase"/>
</dbReference>
<keyword evidence="1" id="KW-0012">Acyltransferase</keyword>
<accession>A0ABV4H0T9</accession>
<dbReference type="EMBL" id="JBGFTU010000006">
    <property type="protein sequence ID" value="MEZ0164452.1"/>
    <property type="molecule type" value="Genomic_DNA"/>
</dbReference>
<sequence>MTTEATRRPENPGSRRVLEKIGMRCEGLLRSHVVVRGQRRDSLLFAAVR</sequence>
<comment type="caution">
    <text evidence="1">The sequence shown here is derived from an EMBL/GenBank/DDBJ whole genome shotgun (WGS) entry which is preliminary data.</text>
</comment>
<evidence type="ECO:0000313" key="1">
    <source>
        <dbReference type="EMBL" id="MEZ0164452.1"/>
    </source>
</evidence>
<proteinExistence type="predicted"/>
<reference evidence="1 2" key="1">
    <citation type="submission" date="2024-07" db="EMBL/GenBank/DDBJ databases">
        <authorList>
            <person name="Thanompreechachai J."/>
            <person name="Duangmal K."/>
        </authorList>
    </citation>
    <scope>NUCLEOTIDE SEQUENCE [LARGE SCALE GENOMIC DNA]</scope>
    <source>
        <strain evidence="1 2">LSe6-4</strain>
    </source>
</reference>
<evidence type="ECO:0000313" key="2">
    <source>
        <dbReference type="Proteomes" id="UP001565927"/>
    </source>
</evidence>
<dbReference type="RefSeq" id="WP_370440695.1">
    <property type="nucleotide sequence ID" value="NZ_JBGFTU010000006.1"/>
</dbReference>
<dbReference type="EC" id="2.3.-.-" evidence="1"/>
<dbReference type="SUPFAM" id="SSF55729">
    <property type="entry name" value="Acyl-CoA N-acyltransferases (Nat)"/>
    <property type="match status" value="1"/>
</dbReference>
<keyword evidence="1" id="KW-0808">Transferase</keyword>
<protein>
    <submittedName>
        <fullName evidence="1">GNAT family N-acetyltransferase</fullName>
        <ecNumber evidence="1">2.3.-.-</ecNumber>
    </submittedName>
</protein>
<dbReference type="GO" id="GO:0016746">
    <property type="term" value="F:acyltransferase activity"/>
    <property type="evidence" value="ECO:0007669"/>
    <property type="project" value="UniProtKB-KW"/>
</dbReference>